<dbReference type="KEGG" id="mhey:H2LOC_010770"/>
<sequence length="128" mass="14494">MARTDAEYAELYIQLRDKKKAFEDKCKESIKPVNDAMDKLESYFLNKLNQSGGESLSFPAATVYKSVKSSASVADAEVFRDYVMLSSNLDLLDIKANVTAVEDHIGKYQEPPPGVNFKQYDRVGFRRK</sequence>
<gene>
    <name evidence="1" type="ORF">H2LOC_010770</name>
</gene>
<proteinExistence type="predicted"/>
<reference evidence="1 2" key="1">
    <citation type="submission" date="2019-11" db="EMBL/GenBank/DDBJ databases">
        <title>The genome sequence of Methylocystis heyeri.</title>
        <authorList>
            <person name="Oshkin I.Y."/>
            <person name="Miroshnikov K."/>
            <person name="Dedysh S.N."/>
        </authorList>
    </citation>
    <scope>NUCLEOTIDE SEQUENCE [LARGE SCALE GENOMIC DNA]</scope>
    <source>
        <strain evidence="1 2">H2</strain>
    </source>
</reference>
<name>A0A6B8KI02_9HYPH</name>
<accession>A0A6B8KI02</accession>
<organism evidence="1 2">
    <name type="scientific">Methylocystis heyeri</name>
    <dbReference type="NCBI Taxonomy" id="391905"/>
    <lineage>
        <taxon>Bacteria</taxon>
        <taxon>Pseudomonadati</taxon>
        <taxon>Pseudomonadota</taxon>
        <taxon>Alphaproteobacteria</taxon>
        <taxon>Hyphomicrobiales</taxon>
        <taxon>Methylocystaceae</taxon>
        <taxon>Methylocystis</taxon>
    </lineage>
</organism>
<dbReference type="RefSeq" id="WP_136496394.1">
    <property type="nucleotide sequence ID" value="NZ_CP046052.1"/>
</dbReference>
<dbReference type="AlphaFoldDB" id="A0A6B8KI02"/>
<evidence type="ECO:0000313" key="1">
    <source>
        <dbReference type="EMBL" id="QGM46138.1"/>
    </source>
</evidence>
<protein>
    <submittedName>
        <fullName evidence="1">Uncharacterized protein</fullName>
    </submittedName>
</protein>
<dbReference type="EMBL" id="CP046052">
    <property type="protein sequence ID" value="QGM46138.1"/>
    <property type="molecule type" value="Genomic_DNA"/>
</dbReference>
<dbReference type="Proteomes" id="UP000309061">
    <property type="component" value="Chromosome"/>
</dbReference>
<keyword evidence="2" id="KW-1185">Reference proteome</keyword>
<evidence type="ECO:0000313" key="2">
    <source>
        <dbReference type="Proteomes" id="UP000309061"/>
    </source>
</evidence>